<comment type="caution">
    <text evidence="2">The sequence shown here is derived from an EMBL/GenBank/DDBJ whole genome shotgun (WGS) entry which is preliminary data.</text>
</comment>
<evidence type="ECO:0000256" key="1">
    <source>
        <dbReference type="SAM" id="MobiDB-lite"/>
    </source>
</evidence>
<keyword evidence="3" id="KW-1185">Reference proteome</keyword>
<dbReference type="AlphaFoldDB" id="S8C204"/>
<organism evidence="2 3">
    <name type="scientific">Genlisea aurea</name>
    <dbReference type="NCBI Taxonomy" id="192259"/>
    <lineage>
        <taxon>Eukaryota</taxon>
        <taxon>Viridiplantae</taxon>
        <taxon>Streptophyta</taxon>
        <taxon>Embryophyta</taxon>
        <taxon>Tracheophyta</taxon>
        <taxon>Spermatophyta</taxon>
        <taxon>Magnoliopsida</taxon>
        <taxon>eudicotyledons</taxon>
        <taxon>Gunneridae</taxon>
        <taxon>Pentapetalae</taxon>
        <taxon>asterids</taxon>
        <taxon>lamiids</taxon>
        <taxon>Lamiales</taxon>
        <taxon>Lentibulariaceae</taxon>
        <taxon>Genlisea</taxon>
    </lineage>
</organism>
<feature type="non-terminal residue" evidence="2">
    <location>
        <position position="1"/>
    </location>
</feature>
<dbReference type="OrthoDB" id="1724644at2759"/>
<gene>
    <name evidence="2" type="ORF">M569_14068</name>
</gene>
<dbReference type="PANTHER" id="PTHR35099:SF2">
    <property type="entry name" value="OS02G0182700 PROTEIN"/>
    <property type="match status" value="1"/>
</dbReference>
<feature type="compositionally biased region" description="Basic and acidic residues" evidence="1">
    <location>
        <begin position="80"/>
        <end position="93"/>
    </location>
</feature>
<sequence length="122" mass="13916">TLAELKDEESSLPKERKVLKTEMAALRVRNDNIKRAKIEFLPCSDTTSISPREESLFNHQNHHQRSSDGRPPPTTTMNDVPERRTSSEFREETNAVSGPKFALPDLNIPFDDPTLDVVWRVS</sequence>
<name>S8C204_9LAMI</name>
<dbReference type="EMBL" id="AUSU01007332">
    <property type="protein sequence ID" value="EPS60734.1"/>
    <property type="molecule type" value="Genomic_DNA"/>
</dbReference>
<dbReference type="PANTHER" id="PTHR35099">
    <property type="entry name" value="OS02G0182700 PROTEIN"/>
    <property type="match status" value="1"/>
</dbReference>
<evidence type="ECO:0000313" key="3">
    <source>
        <dbReference type="Proteomes" id="UP000015453"/>
    </source>
</evidence>
<accession>S8C204</accession>
<feature type="region of interest" description="Disordered" evidence="1">
    <location>
        <begin position="45"/>
        <end position="102"/>
    </location>
</feature>
<protein>
    <submittedName>
        <fullName evidence="2">Uncharacterized protein</fullName>
    </submittedName>
</protein>
<reference evidence="2 3" key="1">
    <citation type="journal article" date="2013" name="BMC Genomics">
        <title>The miniature genome of a carnivorous plant Genlisea aurea contains a low number of genes and short non-coding sequences.</title>
        <authorList>
            <person name="Leushkin E.V."/>
            <person name="Sutormin R.A."/>
            <person name="Nabieva E.R."/>
            <person name="Penin A.A."/>
            <person name="Kondrashov A.S."/>
            <person name="Logacheva M.D."/>
        </authorList>
    </citation>
    <scope>NUCLEOTIDE SEQUENCE [LARGE SCALE GENOMIC DNA]</scope>
</reference>
<dbReference type="Proteomes" id="UP000015453">
    <property type="component" value="Unassembled WGS sequence"/>
</dbReference>
<proteinExistence type="predicted"/>
<evidence type="ECO:0000313" key="2">
    <source>
        <dbReference type="EMBL" id="EPS60734.1"/>
    </source>
</evidence>